<organism evidence="1 2">
    <name type="scientific">Vespula maculifrons</name>
    <name type="common">Eastern yellow jacket</name>
    <name type="synonym">Wasp</name>
    <dbReference type="NCBI Taxonomy" id="7453"/>
    <lineage>
        <taxon>Eukaryota</taxon>
        <taxon>Metazoa</taxon>
        <taxon>Ecdysozoa</taxon>
        <taxon>Arthropoda</taxon>
        <taxon>Hexapoda</taxon>
        <taxon>Insecta</taxon>
        <taxon>Pterygota</taxon>
        <taxon>Neoptera</taxon>
        <taxon>Endopterygota</taxon>
        <taxon>Hymenoptera</taxon>
        <taxon>Apocrita</taxon>
        <taxon>Aculeata</taxon>
        <taxon>Vespoidea</taxon>
        <taxon>Vespidae</taxon>
        <taxon>Vespinae</taxon>
        <taxon>Vespula</taxon>
    </lineage>
</organism>
<dbReference type="Proteomes" id="UP001607303">
    <property type="component" value="Unassembled WGS sequence"/>
</dbReference>
<evidence type="ECO:0000313" key="1">
    <source>
        <dbReference type="EMBL" id="KAL2723713.1"/>
    </source>
</evidence>
<proteinExistence type="predicted"/>
<dbReference type="AlphaFoldDB" id="A0ABD2ASV9"/>
<evidence type="ECO:0000313" key="2">
    <source>
        <dbReference type="Proteomes" id="UP001607303"/>
    </source>
</evidence>
<name>A0ABD2ASV9_VESMC</name>
<sequence>MLLATNPHLLERIFGESIDSIPIQMCLFSNQDVYKYSIYNNQTCHHYLYNVTRLQILIYRKEYPRSQLLPGVYKHSGNYYRLCHLFVHHVIRLQILICGKEFPRNLWFVFAYIWYVRIPAMKGATSLHIMLSGYKS</sequence>
<accession>A0ABD2ASV9</accession>
<comment type="caution">
    <text evidence="1">The sequence shown here is derived from an EMBL/GenBank/DDBJ whole genome shotgun (WGS) entry which is preliminary data.</text>
</comment>
<keyword evidence="2" id="KW-1185">Reference proteome</keyword>
<dbReference type="EMBL" id="JAYRBN010000113">
    <property type="protein sequence ID" value="KAL2723713.1"/>
    <property type="molecule type" value="Genomic_DNA"/>
</dbReference>
<reference evidence="1 2" key="1">
    <citation type="journal article" date="2024" name="Ann. Entomol. Soc. Am.">
        <title>Genomic analyses of the southern and eastern yellowjacket wasps (Hymenoptera: Vespidae) reveal evolutionary signatures of social life.</title>
        <authorList>
            <person name="Catto M.A."/>
            <person name="Caine P.B."/>
            <person name="Orr S.E."/>
            <person name="Hunt B.G."/>
            <person name="Goodisman M.A.D."/>
        </authorList>
    </citation>
    <scope>NUCLEOTIDE SEQUENCE [LARGE SCALE GENOMIC DNA]</scope>
    <source>
        <strain evidence="1">232</strain>
        <tissue evidence="1">Head and thorax</tissue>
    </source>
</reference>
<gene>
    <name evidence="1" type="ORF">V1477_018945</name>
</gene>
<protein>
    <submittedName>
        <fullName evidence="1">Uncharacterized protein</fullName>
    </submittedName>
</protein>